<feature type="transmembrane region" description="Helical" evidence="1">
    <location>
        <begin position="15"/>
        <end position="38"/>
    </location>
</feature>
<reference evidence="2 3" key="1">
    <citation type="submission" date="2024-09" db="EMBL/GenBank/DDBJ databases">
        <authorList>
            <person name="Sun Q."/>
            <person name="Mori K."/>
        </authorList>
    </citation>
    <scope>NUCLEOTIDE SEQUENCE [LARGE SCALE GENOMIC DNA]</scope>
    <source>
        <strain evidence="2 3">CCM 3426</strain>
    </source>
</reference>
<accession>A0ABV5IE00</accession>
<sequence length="405" mass="44093">MDEHFGFPAKSMVYFLRYLVATIALSGPLVAGCALSPYEDAPVRDSWRYVPTEKMNVEGGAFSPDSIAQSGDMLIAVGDTRSSGVVTLRSWYSKNGFDWRIGNLHVTRKAPISQLKAKLIRRGSGFLLLGLAARDSGLDHAFALQSSDGVNWTGFPPVPSRHYLMAPYAASTEEGVLAMNDDIWLSRVGSTRWEAVPNPFTKCGPQNLFGDAFGTSAVAACKNKPTAKTRLSLLSIQGALPPRLVTIPELVVVSGMTTINSQVLLAGYKPVEDQGIIDMPRESEEEDSHSEKIEAVCYLTKDEGRTWAELRPLPVPKGSLAEPGSAFTVGANYLVTGSIGDLARNVEHPAVWVKSFSSDDWQLHRLPPLETDQWSFGTIAQIDGKIIISTHLNYQSTIAGFYINS</sequence>
<dbReference type="EMBL" id="JBHMEI010000006">
    <property type="protein sequence ID" value="MFB9201959.1"/>
    <property type="molecule type" value="Genomic_DNA"/>
</dbReference>
<gene>
    <name evidence="2" type="ORF">ACFFV7_12225</name>
</gene>
<dbReference type="Proteomes" id="UP001589647">
    <property type="component" value="Unassembled WGS sequence"/>
</dbReference>
<name>A0ABV5IE00_9ACTN</name>
<organism evidence="2 3">
    <name type="scientific">Nonomuraea spiralis</name>
    <dbReference type="NCBI Taxonomy" id="46182"/>
    <lineage>
        <taxon>Bacteria</taxon>
        <taxon>Bacillati</taxon>
        <taxon>Actinomycetota</taxon>
        <taxon>Actinomycetes</taxon>
        <taxon>Streptosporangiales</taxon>
        <taxon>Streptosporangiaceae</taxon>
        <taxon>Nonomuraea</taxon>
    </lineage>
</organism>
<comment type="caution">
    <text evidence="2">The sequence shown here is derived from an EMBL/GenBank/DDBJ whole genome shotgun (WGS) entry which is preliminary data.</text>
</comment>
<protein>
    <submittedName>
        <fullName evidence="2">Uncharacterized protein</fullName>
    </submittedName>
</protein>
<keyword evidence="1" id="KW-1133">Transmembrane helix</keyword>
<keyword evidence="1" id="KW-0472">Membrane</keyword>
<evidence type="ECO:0000313" key="2">
    <source>
        <dbReference type="EMBL" id="MFB9201959.1"/>
    </source>
</evidence>
<keyword evidence="1" id="KW-0812">Transmembrane</keyword>
<evidence type="ECO:0000256" key="1">
    <source>
        <dbReference type="SAM" id="Phobius"/>
    </source>
</evidence>
<evidence type="ECO:0000313" key="3">
    <source>
        <dbReference type="Proteomes" id="UP001589647"/>
    </source>
</evidence>
<dbReference type="RefSeq" id="WP_189647232.1">
    <property type="nucleotide sequence ID" value="NZ_BMRC01000004.1"/>
</dbReference>
<proteinExistence type="predicted"/>
<keyword evidence="3" id="KW-1185">Reference proteome</keyword>